<proteinExistence type="inferred from homology"/>
<dbReference type="GO" id="GO:0006508">
    <property type="term" value="P:proteolysis"/>
    <property type="evidence" value="ECO:0007669"/>
    <property type="project" value="UniProtKB-KW"/>
</dbReference>
<dbReference type="PANTHER" id="PTHR46322">
    <property type="entry name" value="PUROMYCIN-SENSITIVE AMINOPEPTIDASE"/>
    <property type="match status" value="1"/>
</dbReference>
<dbReference type="Pfam" id="PF01433">
    <property type="entry name" value="Peptidase_M1"/>
    <property type="match status" value="1"/>
</dbReference>
<dbReference type="InterPro" id="IPR042097">
    <property type="entry name" value="Aminopeptidase_N-like_N_sf"/>
</dbReference>
<dbReference type="Pfam" id="PF17432">
    <property type="entry name" value="DUF3458_C"/>
    <property type="match status" value="1"/>
</dbReference>
<keyword evidence="5" id="KW-0479">Metal-binding</keyword>
<keyword evidence="16" id="KW-1185">Reference proteome</keyword>
<dbReference type="InterPro" id="IPR045357">
    <property type="entry name" value="Aminopeptidase_N-like_N"/>
</dbReference>
<keyword evidence="3 15" id="KW-0031">Aminopeptidase</keyword>
<dbReference type="CDD" id="cd09600">
    <property type="entry name" value="M1_APN"/>
    <property type="match status" value="1"/>
</dbReference>
<evidence type="ECO:0000313" key="16">
    <source>
        <dbReference type="Proteomes" id="UP000018050"/>
    </source>
</evidence>
<feature type="compositionally biased region" description="Polar residues" evidence="9">
    <location>
        <begin position="153"/>
        <end position="162"/>
    </location>
</feature>
<dbReference type="EMBL" id="HG670352">
    <property type="protein sequence ID" value="CDI76292.1"/>
    <property type="molecule type" value="Genomic_DNA"/>
</dbReference>
<feature type="compositionally biased region" description="Basic and acidic residues" evidence="9">
    <location>
        <begin position="189"/>
        <end position="199"/>
    </location>
</feature>
<dbReference type="PANTHER" id="PTHR46322:SF1">
    <property type="entry name" value="PUROMYCIN-SENSITIVE AMINOPEPTIDASE"/>
    <property type="match status" value="1"/>
</dbReference>
<keyword evidence="7" id="KW-0862">Zinc</keyword>
<dbReference type="Proteomes" id="UP000018050">
    <property type="component" value="Unassembled WGS sequence"/>
</dbReference>
<accession>U6G9S3</accession>
<evidence type="ECO:0000256" key="5">
    <source>
        <dbReference type="ARBA" id="ARBA00022723"/>
    </source>
</evidence>
<dbReference type="PRINTS" id="PR00756">
    <property type="entry name" value="ALADIPTASE"/>
</dbReference>
<dbReference type="Pfam" id="PF17900">
    <property type="entry name" value="Peptidase_M1_N"/>
    <property type="match status" value="1"/>
</dbReference>
<dbReference type="OMA" id="FKRWYSQ"/>
<dbReference type="OrthoDB" id="10031169at2759"/>
<dbReference type="InterPro" id="IPR038438">
    <property type="entry name" value="PepN_Ig-like_sf"/>
</dbReference>
<dbReference type="SUPFAM" id="SSF63737">
    <property type="entry name" value="Leukotriene A4 hydrolase N-terminal domain"/>
    <property type="match status" value="1"/>
</dbReference>
<evidence type="ECO:0000256" key="2">
    <source>
        <dbReference type="ARBA" id="ARBA00010136"/>
    </source>
</evidence>
<organism evidence="15 16">
    <name type="scientific">Eimeria acervulina</name>
    <name type="common">Coccidian parasite</name>
    <dbReference type="NCBI Taxonomy" id="5801"/>
    <lineage>
        <taxon>Eukaryota</taxon>
        <taxon>Sar</taxon>
        <taxon>Alveolata</taxon>
        <taxon>Apicomplexa</taxon>
        <taxon>Conoidasida</taxon>
        <taxon>Coccidia</taxon>
        <taxon>Eucoccidiorida</taxon>
        <taxon>Eimeriorina</taxon>
        <taxon>Eimeriidae</taxon>
        <taxon>Eimeria</taxon>
    </lineage>
</organism>
<dbReference type="Pfam" id="PF11940">
    <property type="entry name" value="DUF3458"/>
    <property type="match status" value="1"/>
</dbReference>
<feature type="domain" description="Peptidase M1 alanyl aminopeptidase C-terminal" evidence="13">
    <location>
        <begin position="753"/>
        <end position="1080"/>
    </location>
</feature>
<evidence type="ECO:0000256" key="1">
    <source>
        <dbReference type="ARBA" id="ARBA00001947"/>
    </source>
</evidence>
<dbReference type="Gene3D" id="1.25.50.10">
    <property type="entry name" value="Peptidase M1, alanyl aminopeptidase, C-terminal domain"/>
    <property type="match status" value="1"/>
</dbReference>
<sequence length="1092" mass="121822">MRLFAIHLGFLAAHVLHEVSGGPKNSCLGYIVRDDSNPYLDAAAPFLLPSLLSPSSPHAWRRGLVEVPTPSLNATGALFSFSLLPRIQAAAAASSLGEEKREEEEELRDGYLPSAGESEQHADADDPSPHALRGDGEHQRASISRTEAESHAFPNQDTTEPTETAKPRDSDGDTTRSELPAMTPKQRGRPGEKFRDEYKPSDYTVDSVDLRFLLEETNTKVSATIVMQRVAGTPPTDLVLNGDDLDLASLMVNGKQVKHIGDSNAVAEGEAGYRLGSDGSLIISKAVLPQKAGEPFTLQTEVSIHPKSNLKLKGLYVSGSALVTQCEAEGFRRITYFLDRPDVLAKYKVRLEANKAKYPVLLSNGNKTEEGLVHGSPDRHFAVFTDPHPKPSYLFAILAGEFAAIRDKFTTKSGNEVALAVYSEPAQLHKLEWAMHSVKVSMKWEEEHFGREYDLDIFNVACVSDFNAGAMENKGLNIFNCTLLLADMQTSTDDDFERVLAVVGHEYFHNWTGNRVTVRDWFQLTLKEGLTVFREQLFMGTVMSAGVQRIKEVADLISRQFAEDDGPMAHPIRPESYMAMDNFYTATVYDKGAEVVRIYHTLLGASGFRKGMDMYFERHDNTAATCDDFRAAMADANRINLDQMDRWYSQAGTPRLEVLRSEYKEDAHTFEISFRQHTPPTPGQETKLPQVIPIKIGLIGKDSHRDLLQPSMVLEMTEEEQTFRVRGVDEDCVPSILRGFSAPVRLINRRTAEENAFLLAYDTDPVTKWFSSRALAAPIVISRCEKIAADKNVQHFAGLPDEYVEALRTALTDQATDSALKALILQLPDWNVLAAEMRPIDPEALHKAIRTVKADLATALKSEMLELYRQLTLPAGQEEKVTEGEAGRRKLRNALLHFLSAARDEEAVERAFMHFTEAKCMTDKYAGLIALSNMPTEQREHAFSHFYDDAAGDPLVVDKWFKAQALSDLPDQVERVAALLQHPAFSLKNPNRLRSLVFVFAASNHVHFHRDDGKGYELLADVVLQVDRINPVAASRGAKIFLTWRHYDEQRQHKIEQQLRRILAEPSLSKNVKEVVVLALDSPSSPSVQLES</sequence>
<keyword evidence="8" id="KW-0482">Metalloprotease</keyword>
<dbReference type="InterPro" id="IPR024601">
    <property type="entry name" value="Peptidase_M1_pepN_C"/>
</dbReference>
<dbReference type="InterPro" id="IPR027268">
    <property type="entry name" value="Peptidase_M4/M1_CTD_sf"/>
</dbReference>
<feature type="domain" description="Peptidase M1 membrane alanine aminopeptidase" evidence="11">
    <location>
        <begin position="433"/>
        <end position="647"/>
    </location>
</feature>
<evidence type="ECO:0000259" key="11">
    <source>
        <dbReference type="Pfam" id="PF01433"/>
    </source>
</evidence>
<evidence type="ECO:0000256" key="9">
    <source>
        <dbReference type="SAM" id="MobiDB-lite"/>
    </source>
</evidence>
<feature type="domain" description="Peptidase M1 alanyl aminopeptidase Ig-like fold" evidence="12">
    <location>
        <begin position="652"/>
        <end position="746"/>
    </location>
</feature>
<keyword evidence="4" id="KW-0645">Protease</keyword>
<dbReference type="InterPro" id="IPR001930">
    <property type="entry name" value="Peptidase_M1"/>
</dbReference>
<comment type="cofactor">
    <cofactor evidence="1">
        <name>Zn(2+)</name>
        <dbReference type="ChEBI" id="CHEBI:29105"/>
    </cofactor>
</comment>
<dbReference type="VEuPathDB" id="ToxoDB:EAH_00017220"/>
<evidence type="ECO:0000259" key="13">
    <source>
        <dbReference type="Pfam" id="PF17432"/>
    </source>
</evidence>
<dbReference type="AlphaFoldDB" id="U6G9S3"/>
<evidence type="ECO:0000256" key="10">
    <source>
        <dbReference type="SAM" id="SignalP"/>
    </source>
</evidence>
<feature type="compositionally biased region" description="Basic and acidic residues" evidence="9">
    <location>
        <begin position="118"/>
        <end position="150"/>
    </location>
</feature>
<feature type="region of interest" description="Disordered" evidence="9">
    <location>
        <begin position="114"/>
        <end position="199"/>
    </location>
</feature>
<dbReference type="SUPFAM" id="SSF55486">
    <property type="entry name" value="Metalloproteases ('zincins'), catalytic domain"/>
    <property type="match status" value="1"/>
</dbReference>
<evidence type="ECO:0000256" key="6">
    <source>
        <dbReference type="ARBA" id="ARBA00022801"/>
    </source>
</evidence>
<protein>
    <submittedName>
        <fullName evidence="15">Aminopeptidase N, putative</fullName>
    </submittedName>
</protein>
<keyword evidence="10" id="KW-0732">Signal</keyword>
<dbReference type="GO" id="GO:0004177">
    <property type="term" value="F:aminopeptidase activity"/>
    <property type="evidence" value="ECO:0007669"/>
    <property type="project" value="UniProtKB-KW"/>
</dbReference>
<dbReference type="InterPro" id="IPR035414">
    <property type="entry name" value="Peptidase_M1_pepN_Ig-like"/>
</dbReference>
<dbReference type="GO" id="GO:0008270">
    <property type="term" value="F:zinc ion binding"/>
    <property type="evidence" value="ECO:0007669"/>
    <property type="project" value="InterPro"/>
</dbReference>
<dbReference type="InterPro" id="IPR037144">
    <property type="entry name" value="Peptidase_M1_pepN_C_sf"/>
</dbReference>
<evidence type="ECO:0000313" key="15">
    <source>
        <dbReference type="EMBL" id="CDI76292.1"/>
    </source>
</evidence>
<dbReference type="FunFam" id="3.30.2010.30:FF:000002">
    <property type="entry name" value="Putative aminopeptidase N"/>
    <property type="match status" value="1"/>
</dbReference>
<dbReference type="InterPro" id="IPR014782">
    <property type="entry name" value="Peptidase_M1_dom"/>
</dbReference>
<dbReference type="Gene3D" id="2.60.40.1730">
    <property type="entry name" value="tricorn interacting facor f3 domain"/>
    <property type="match status" value="1"/>
</dbReference>
<dbReference type="Gene3D" id="2.60.40.1840">
    <property type="match status" value="1"/>
</dbReference>
<evidence type="ECO:0000256" key="8">
    <source>
        <dbReference type="ARBA" id="ARBA00023049"/>
    </source>
</evidence>
<dbReference type="Gene3D" id="1.10.390.10">
    <property type="entry name" value="Neutral Protease Domain 2"/>
    <property type="match status" value="1"/>
</dbReference>
<feature type="compositionally biased region" description="Basic and acidic residues" evidence="9">
    <location>
        <begin position="163"/>
        <end position="176"/>
    </location>
</feature>
<evidence type="ECO:0000259" key="12">
    <source>
        <dbReference type="Pfam" id="PF11940"/>
    </source>
</evidence>
<keyword evidence="6" id="KW-0378">Hydrolase</keyword>
<name>U6G9S3_EIMAC</name>
<evidence type="ECO:0000256" key="4">
    <source>
        <dbReference type="ARBA" id="ARBA00022670"/>
    </source>
</evidence>
<feature type="signal peptide" evidence="10">
    <location>
        <begin position="1"/>
        <end position="21"/>
    </location>
</feature>
<dbReference type="NCBIfam" id="TIGR02414">
    <property type="entry name" value="pepN_proteo"/>
    <property type="match status" value="1"/>
</dbReference>
<gene>
    <name evidence="15" type="ORF">EAH_00017220</name>
</gene>
<evidence type="ECO:0000256" key="3">
    <source>
        <dbReference type="ARBA" id="ARBA00022438"/>
    </source>
</evidence>
<dbReference type="GO" id="GO:0008237">
    <property type="term" value="F:metallopeptidase activity"/>
    <property type="evidence" value="ECO:0007669"/>
    <property type="project" value="UniProtKB-KW"/>
</dbReference>
<dbReference type="InterPro" id="IPR012779">
    <property type="entry name" value="Peptidase_M1_pepN"/>
</dbReference>
<reference evidence="15" key="2">
    <citation type="submission" date="2013-10" db="EMBL/GenBank/DDBJ databases">
        <authorList>
            <person name="Aslett M."/>
        </authorList>
    </citation>
    <scope>NUCLEOTIDE SEQUENCE [LARGE SCALE GENOMIC DNA]</scope>
    <source>
        <strain evidence="15">Houghton</strain>
    </source>
</reference>
<evidence type="ECO:0000259" key="14">
    <source>
        <dbReference type="Pfam" id="PF17900"/>
    </source>
</evidence>
<dbReference type="GeneID" id="25269792"/>
<dbReference type="Gene3D" id="3.30.2010.30">
    <property type="match status" value="1"/>
</dbReference>
<feature type="chain" id="PRO_5004669598" evidence="10">
    <location>
        <begin position="22"/>
        <end position="1092"/>
    </location>
</feature>
<evidence type="ECO:0000256" key="7">
    <source>
        <dbReference type="ARBA" id="ARBA00022833"/>
    </source>
</evidence>
<reference evidence="15" key="1">
    <citation type="submission" date="2013-10" db="EMBL/GenBank/DDBJ databases">
        <title>Genomic analysis of the causative agents of coccidiosis in chickens.</title>
        <authorList>
            <person name="Reid A.J."/>
            <person name="Blake D."/>
            <person name="Billington K."/>
            <person name="Browne H."/>
            <person name="Dunn M."/>
            <person name="Hung S."/>
            <person name="Kawahara F."/>
            <person name="Miranda-Saavedra D."/>
            <person name="Mourier T."/>
            <person name="Nagra H."/>
            <person name="Otto T.D."/>
            <person name="Rawlings N."/>
            <person name="Sanchez A."/>
            <person name="Sanders M."/>
            <person name="Subramaniam C."/>
            <person name="Tay Y."/>
            <person name="Dear P."/>
            <person name="Doerig C."/>
            <person name="Gruber A."/>
            <person name="Parkinson J."/>
            <person name="Shirley M."/>
            <person name="Wan K.L."/>
            <person name="Berriman M."/>
            <person name="Tomley F."/>
            <person name="Pain A."/>
        </authorList>
    </citation>
    <scope>NUCLEOTIDE SEQUENCE [LARGE SCALE GENOMIC DNA]</scope>
    <source>
        <strain evidence="15">Houghton</strain>
    </source>
</reference>
<dbReference type="RefSeq" id="XP_013253149.1">
    <property type="nucleotide sequence ID" value="XM_013397695.1"/>
</dbReference>
<dbReference type="MEROPS" id="M01.005"/>
<feature type="domain" description="Aminopeptidase N-like N-terminal" evidence="14">
    <location>
        <begin position="201"/>
        <end position="394"/>
    </location>
</feature>
<comment type="similarity">
    <text evidence="2">Belongs to the peptidase M1 family.</text>
</comment>